<protein>
    <submittedName>
        <fullName evidence="1">Uncharacterized protein</fullName>
    </submittedName>
</protein>
<dbReference type="EMBL" id="JBHSMZ010000024">
    <property type="protein sequence ID" value="MFC5551535.1"/>
    <property type="molecule type" value="Genomic_DNA"/>
</dbReference>
<proteinExistence type="predicted"/>
<evidence type="ECO:0000313" key="1">
    <source>
        <dbReference type="EMBL" id="MFC5551535.1"/>
    </source>
</evidence>
<evidence type="ECO:0000313" key="2">
    <source>
        <dbReference type="Proteomes" id="UP001596086"/>
    </source>
</evidence>
<comment type="caution">
    <text evidence="1">The sequence shown here is derived from an EMBL/GenBank/DDBJ whole genome shotgun (WGS) entry which is preliminary data.</text>
</comment>
<accession>A0ABW0S6P6</accession>
<gene>
    <name evidence="1" type="ORF">ACFPO9_23715</name>
</gene>
<name>A0ABW0S6P6_9BURK</name>
<dbReference type="RefSeq" id="WP_379775765.1">
    <property type="nucleotide sequence ID" value="NZ_JBHSMZ010000024.1"/>
</dbReference>
<organism evidence="1 2">
    <name type="scientific">Massilia aerilata</name>
    <dbReference type="NCBI Taxonomy" id="453817"/>
    <lineage>
        <taxon>Bacteria</taxon>
        <taxon>Pseudomonadati</taxon>
        <taxon>Pseudomonadota</taxon>
        <taxon>Betaproteobacteria</taxon>
        <taxon>Burkholderiales</taxon>
        <taxon>Oxalobacteraceae</taxon>
        <taxon>Telluria group</taxon>
        <taxon>Massilia</taxon>
    </lineage>
</organism>
<sequence>MIGSRIDFVEERLQAWLESCHCIGRRHEAIADCGRAEFRFERSLFEGRQVEEGEVAGVKGIDAEADLGNPFHEAAQGRITTTLSSRSCFTSA</sequence>
<dbReference type="Proteomes" id="UP001596086">
    <property type="component" value="Unassembled WGS sequence"/>
</dbReference>
<keyword evidence="2" id="KW-1185">Reference proteome</keyword>
<reference evidence="2" key="1">
    <citation type="journal article" date="2019" name="Int. J. Syst. Evol. Microbiol.">
        <title>The Global Catalogue of Microorganisms (GCM) 10K type strain sequencing project: providing services to taxonomists for standard genome sequencing and annotation.</title>
        <authorList>
            <consortium name="The Broad Institute Genomics Platform"/>
            <consortium name="The Broad Institute Genome Sequencing Center for Infectious Disease"/>
            <person name="Wu L."/>
            <person name="Ma J."/>
        </authorList>
    </citation>
    <scope>NUCLEOTIDE SEQUENCE [LARGE SCALE GENOMIC DNA]</scope>
    <source>
        <strain evidence="2">CGMCC 4.5798</strain>
    </source>
</reference>